<evidence type="ECO:0000313" key="1">
    <source>
        <dbReference type="EMBL" id="KAF9514015.1"/>
    </source>
</evidence>
<dbReference type="AlphaFoldDB" id="A0A9P6DXM0"/>
<feature type="non-terminal residue" evidence="1">
    <location>
        <position position="1"/>
    </location>
</feature>
<proteinExistence type="predicted"/>
<dbReference type="OrthoDB" id="2666777at2759"/>
<reference evidence="1" key="1">
    <citation type="journal article" date="2020" name="Nat. Commun.">
        <title>Large-scale genome sequencing of mycorrhizal fungi provides insights into the early evolution of symbiotic traits.</title>
        <authorList>
            <person name="Miyauchi S."/>
            <person name="Kiss E."/>
            <person name="Kuo A."/>
            <person name="Drula E."/>
            <person name="Kohler A."/>
            <person name="Sanchez-Garcia M."/>
            <person name="Morin E."/>
            <person name="Andreopoulos B."/>
            <person name="Barry K.W."/>
            <person name="Bonito G."/>
            <person name="Buee M."/>
            <person name="Carver A."/>
            <person name="Chen C."/>
            <person name="Cichocki N."/>
            <person name="Clum A."/>
            <person name="Culley D."/>
            <person name="Crous P.W."/>
            <person name="Fauchery L."/>
            <person name="Girlanda M."/>
            <person name="Hayes R.D."/>
            <person name="Keri Z."/>
            <person name="LaButti K."/>
            <person name="Lipzen A."/>
            <person name="Lombard V."/>
            <person name="Magnuson J."/>
            <person name="Maillard F."/>
            <person name="Murat C."/>
            <person name="Nolan M."/>
            <person name="Ohm R.A."/>
            <person name="Pangilinan J."/>
            <person name="Pereira M.F."/>
            <person name="Perotto S."/>
            <person name="Peter M."/>
            <person name="Pfister S."/>
            <person name="Riley R."/>
            <person name="Sitrit Y."/>
            <person name="Stielow J.B."/>
            <person name="Szollosi G."/>
            <person name="Zifcakova L."/>
            <person name="Stursova M."/>
            <person name="Spatafora J.W."/>
            <person name="Tedersoo L."/>
            <person name="Vaario L.M."/>
            <person name="Yamada A."/>
            <person name="Yan M."/>
            <person name="Wang P."/>
            <person name="Xu J."/>
            <person name="Bruns T."/>
            <person name="Baldrian P."/>
            <person name="Vilgalys R."/>
            <person name="Dunand C."/>
            <person name="Henrissat B."/>
            <person name="Grigoriev I.V."/>
            <person name="Hibbett D."/>
            <person name="Nagy L.G."/>
            <person name="Martin F.M."/>
        </authorList>
    </citation>
    <scope>NUCLEOTIDE SEQUENCE</scope>
    <source>
        <strain evidence="1">UP504</strain>
    </source>
</reference>
<sequence length="115" mass="12835">VLCLDACFEQQQCKGVGLQDIRLDLPRTCFLLTAEVEKARLYVESLRPTQGKRGRKKLASELNEFDEEDWVEPGLHLPNSVVNGCKTSFKAVNENREKASTTTFASTGLMAAICR</sequence>
<keyword evidence="2" id="KW-1185">Reference proteome</keyword>
<dbReference type="EMBL" id="MU128965">
    <property type="protein sequence ID" value="KAF9514015.1"/>
    <property type="molecule type" value="Genomic_DNA"/>
</dbReference>
<gene>
    <name evidence="1" type="ORF">BS47DRAFT_1278220</name>
</gene>
<feature type="non-terminal residue" evidence="1">
    <location>
        <position position="115"/>
    </location>
</feature>
<name>A0A9P6DXM0_9AGAM</name>
<dbReference type="Pfam" id="PF18758">
    <property type="entry name" value="KDZ"/>
    <property type="match status" value="1"/>
</dbReference>
<accession>A0A9P6DXM0</accession>
<protein>
    <submittedName>
        <fullName evidence="1">Uncharacterized protein</fullName>
    </submittedName>
</protein>
<organism evidence="1 2">
    <name type="scientific">Hydnum rufescens UP504</name>
    <dbReference type="NCBI Taxonomy" id="1448309"/>
    <lineage>
        <taxon>Eukaryota</taxon>
        <taxon>Fungi</taxon>
        <taxon>Dikarya</taxon>
        <taxon>Basidiomycota</taxon>
        <taxon>Agaricomycotina</taxon>
        <taxon>Agaricomycetes</taxon>
        <taxon>Cantharellales</taxon>
        <taxon>Hydnaceae</taxon>
        <taxon>Hydnum</taxon>
    </lineage>
</organism>
<comment type="caution">
    <text evidence="1">The sequence shown here is derived from an EMBL/GenBank/DDBJ whole genome shotgun (WGS) entry which is preliminary data.</text>
</comment>
<dbReference type="InterPro" id="IPR040521">
    <property type="entry name" value="KDZ"/>
</dbReference>
<dbReference type="Proteomes" id="UP000886523">
    <property type="component" value="Unassembled WGS sequence"/>
</dbReference>
<evidence type="ECO:0000313" key="2">
    <source>
        <dbReference type="Proteomes" id="UP000886523"/>
    </source>
</evidence>